<feature type="transmembrane region" description="Helical" evidence="1">
    <location>
        <begin position="225"/>
        <end position="244"/>
    </location>
</feature>
<feature type="transmembrane region" description="Helical" evidence="1">
    <location>
        <begin position="158"/>
        <end position="182"/>
    </location>
</feature>
<keyword evidence="3" id="KW-1185">Reference proteome</keyword>
<dbReference type="EMBL" id="CVRI01000061">
    <property type="protein sequence ID" value="CRL04085.1"/>
    <property type="molecule type" value="Genomic_DNA"/>
</dbReference>
<proteinExistence type="predicted"/>
<evidence type="ECO:0000256" key="1">
    <source>
        <dbReference type="SAM" id="Phobius"/>
    </source>
</evidence>
<evidence type="ECO:0000313" key="3">
    <source>
        <dbReference type="Proteomes" id="UP000183832"/>
    </source>
</evidence>
<sequence>MMLNEFSQRKDVIYNYKDCLDHDNSIANNYCKLFSKNEVVIKRIATMSSSGMWKSTENLLPENKKNFTNLWTIYLMITKLHGAIVFHSFLMIYSIQTSTSYVDDVLGMGIIVWMIALGSLIGCILLRFINSKDVYTLASTFGILAIGISYIFVSNDNYVISICLWIYFFAISTAVAIPDIALLEISKIRYNEGALALGFFFEIIAIAVLQTTIEKSVLLNPDSEEYLLHIIGIIVVLVVTSLLFQLHMPNTYNKSLLQIQNELLKFHKYFAIYFDNSLPRSSSENNEYLENNTVNVFEDNARKITEAQDVYPSNDYSEVMENKLPDPPVNKVINFDYNTDIPKPPLIIPRVNYFKEKMSLYQNE</sequence>
<dbReference type="InterPro" id="IPR036259">
    <property type="entry name" value="MFS_trans_sf"/>
</dbReference>
<feature type="transmembrane region" description="Helical" evidence="1">
    <location>
        <begin position="105"/>
        <end position="127"/>
    </location>
</feature>
<evidence type="ECO:0000313" key="2">
    <source>
        <dbReference type="EMBL" id="CRL04085.1"/>
    </source>
</evidence>
<dbReference type="AlphaFoldDB" id="A0A1J1IV48"/>
<dbReference type="Proteomes" id="UP000183832">
    <property type="component" value="Unassembled WGS sequence"/>
</dbReference>
<gene>
    <name evidence="2" type="primary">putative AGAP000420-PA</name>
    <name evidence="2" type="ORF">CLUMA_CG017198</name>
</gene>
<feature type="transmembrane region" description="Helical" evidence="1">
    <location>
        <begin position="73"/>
        <end position="93"/>
    </location>
</feature>
<accession>A0A1J1IV48</accession>
<organism evidence="2 3">
    <name type="scientific">Clunio marinus</name>
    <dbReference type="NCBI Taxonomy" id="568069"/>
    <lineage>
        <taxon>Eukaryota</taxon>
        <taxon>Metazoa</taxon>
        <taxon>Ecdysozoa</taxon>
        <taxon>Arthropoda</taxon>
        <taxon>Hexapoda</taxon>
        <taxon>Insecta</taxon>
        <taxon>Pterygota</taxon>
        <taxon>Neoptera</taxon>
        <taxon>Endopterygota</taxon>
        <taxon>Diptera</taxon>
        <taxon>Nematocera</taxon>
        <taxon>Chironomoidea</taxon>
        <taxon>Chironomidae</taxon>
        <taxon>Clunio</taxon>
    </lineage>
</organism>
<keyword evidence="1" id="KW-0812">Transmembrane</keyword>
<name>A0A1J1IV48_9DIPT</name>
<keyword evidence="1" id="KW-1133">Transmembrane helix</keyword>
<reference evidence="2 3" key="1">
    <citation type="submission" date="2015-04" db="EMBL/GenBank/DDBJ databases">
        <authorList>
            <person name="Syromyatnikov M.Y."/>
            <person name="Popov V.N."/>
        </authorList>
    </citation>
    <scope>NUCLEOTIDE SEQUENCE [LARGE SCALE GENOMIC DNA]</scope>
</reference>
<feature type="transmembrane region" description="Helical" evidence="1">
    <location>
        <begin position="194"/>
        <end position="213"/>
    </location>
</feature>
<dbReference type="SUPFAM" id="SSF103473">
    <property type="entry name" value="MFS general substrate transporter"/>
    <property type="match status" value="1"/>
</dbReference>
<keyword evidence="1" id="KW-0472">Membrane</keyword>
<protein>
    <submittedName>
        <fullName evidence="2">CLUMA_CG017198, isoform A</fullName>
    </submittedName>
</protein>
<dbReference type="OrthoDB" id="7778890at2759"/>
<feature type="transmembrane region" description="Helical" evidence="1">
    <location>
        <begin position="134"/>
        <end position="152"/>
    </location>
</feature>